<evidence type="ECO:0000313" key="2">
    <source>
        <dbReference type="Proteomes" id="UP000004277"/>
    </source>
</evidence>
<dbReference type="EMBL" id="AKCV02000015">
    <property type="protein sequence ID" value="TMS58735.1"/>
    <property type="molecule type" value="Genomic_DNA"/>
</dbReference>
<organism evidence="1 2">
    <name type="scientific">Imbroritus primus</name>
    <dbReference type="NCBI Taxonomy" id="3058603"/>
    <lineage>
        <taxon>Bacteria</taxon>
        <taxon>Pseudomonadati</taxon>
        <taxon>Pseudomonadota</taxon>
        <taxon>Betaproteobacteria</taxon>
        <taxon>Burkholderiales</taxon>
        <taxon>Burkholderiaceae</taxon>
        <taxon>Imbroritus</taxon>
    </lineage>
</organism>
<protein>
    <submittedName>
        <fullName evidence="1">ABC transporter permease</fullName>
    </submittedName>
</protein>
<sequence length="273" mass="29657">MSAPLSSGRSKPALSIEQRHRRLRWTVRSGLIAALMAFWYLATGPLELVAPIKFPSISDAYAAFRLALSPGYAGSTLLAHIGSSLGLVLLGFAAAILTGVPLGLLMGWNRMADAYLNPIFQIMRPIAPIAWIPLTILWFGLGISAKVFVIWLAAFSPALINTHTGIRNINPVLVEAARVHGASTWQLLRDVVIPNALPTIFTGLRISLQACWMVLVAAELVGSFMGLGYIMINATRDLDPSMIFVAMVTVALLGVLMNTALTVIERRVMPWKR</sequence>
<comment type="caution">
    <text evidence="1">The sequence shown here is derived from an EMBL/GenBank/DDBJ whole genome shotgun (WGS) entry which is preliminary data.</text>
</comment>
<keyword evidence="2" id="KW-1185">Reference proteome</keyword>
<name>A0ACD3SR93_9BURK</name>
<gene>
    <name evidence="1" type="ORF">MW7_008515</name>
</gene>
<evidence type="ECO:0000313" key="1">
    <source>
        <dbReference type="EMBL" id="TMS58735.1"/>
    </source>
</evidence>
<dbReference type="Proteomes" id="UP000004277">
    <property type="component" value="Unassembled WGS sequence"/>
</dbReference>
<reference evidence="1" key="1">
    <citation type="submission" date="2019-05" db="EMBL/GenBank/DDBJ databases">
        <title>Revised genome assembly of Burkholderiaceae (previously Ralstonia) sp. PBA.</title>
        <authorList>
            <person name="Gan H.M."/>
        </authorList>
    </citation>
    <scope>NUCLEOTIDE SEQUENCE</scope>
    <source>
        <strain evidence="1">PBA</strain>
    </source>
</reference>
<proteinExistence type="predicted"/>
<accession>A0ACD3SR93</accession>